<reference evidence="2" key="1">
    <citation type="submission" date="2023-07" db="EMBL/GenBank/DDBJ databases">
        <title>Genome-based characterization of strain KMM 296 and proposal for reclassification of Cobetia litoralis and Cobetia pacifica, and emended description of the species Cobetia amphilecti and Cobetia marina.</title>
        <authorList>
            <person name="Balabanova L."/>
            <person name="Nedashkovskaya O."/>
        </authorList>
    </citation>
    <scope>NUCLEOTIDE SEQUENCE [LARGE SCALE GENOMIC DNA]</scope>
    <source>
        <strain evidence="2">NRIC 0815</strain>
    </source>
</reference>
<proteinExistence type="predicted"/>
<evidence type="ECO:0000313" key="2">
    <source>
        <dbReference type="Proteomes" id="UP001229025"/>
    </source>
</evidence>
<name>A0ABT6UTV5_9GAMM</name>
<dbReference type="Proteomes" id="UP001229025">
    <property type="component" value="Unassembled WGS sequence"/>
</dbReference>
<accession>A0ABT6UTV5</accession>
<evidence type="ECO:0000313" key="1">
    <source>
        <dbReference type="EMBL" id="MDI5886148.1"/>
    </source>
</evidence>
<gene>
    <name evidence="1" type="ORF">QLT01_17530</name>
</gene>
<protein>
    <submittedName>
        <fullName evidence="1">Uncharacterized protein</fullName>
    </submittedName>
</protein>
<comment type="caution">
    <text evidence="1">The sequence shown here is derived from an EMBL/GenBank/DDBJ whole genome shotgun (WGS) entry which is preliminary data.</text>
</comment>
<keyword evidence="2" id="KW-1185">Reference proteome</keyword>
<organism evidence="1 2">
    <name type="scientific">Cobetia amphilecti</name>
    <dbReference type="NCBI Taxonomy" id="1055104"/>
    <lineage>
        <taxon>Bacteria</taxon>
        <taxon>Pseudomonadati</taxon>
        <taxon>Pseudomonadota</taxon>
        <taxon>Gammaproteobacteria</taxon>
        <taxon>Oceanospirillales</taxon>
        <taxon>Halomonadaceae</taxon>
        <taxon>Cobetia</taxon>
    </lineage>
</organism>
<dbReference type="EMBL" id="JASCSA010000032">
    <property type="protein sequence ID" value="MDI5886148.1"/>
    <property type="molecule type" value="Genomic_DNA"/>
</dbReference>
<dbReference type="RefSeq" id="WP_284727670.1">
    <property type="nucleotide sequence ID" value="NZ_JASCSA010000032.1"/>
</dbReference>
<sequence length="71" mass="7764">MSRAGRKVAKLKELLPDQPRLTGEYHAAYATWHQCNALLAARRGDKGGDLGSMQWHQARAAKYLTLAGGEA</sequence>